<organism evidence="2 3">
    <name type="scientific">Pleurotus ostreatus</name>
    <name type="common">Oyster mushroom</name>
    <name type="synonym">White-rot fungus</name>
    <dbReference type="NCBI Taxonomy" id="5322"/>
    <lineage>
        <taxon>Eukaryota</taxon>
        <taxon>Fungi</taxon>
        <taxon>Dikarya</taxon>
        <taxon>Basidiomycota</taxon>
        <taxon>Agaricomycotina</taxon>
        <taxon>Agaricomycetes</taxon>
        <taxon>Agaricomycetidae</taxon>
        <taxon>Agaricales</taxon>
        <taxon>Pleurotineae</taxon>
        <taxon>Pleurotaceae</taxon>
        <taxon>Pleurotus</taxon>
    </lineage>
</organism>
<dbReference type="AlphaFoldDB" id="A0A8H6ZUL3"/>
<reference evidence="2" key="1">
    <citation type="submission" date="2019-07" db="EMBL/GenBank/DDBJ databases">
        <authorList>
            <person name="Palmer J.M."/>
        </authorList>
    </citation>
    <scope>NUCLEOTIDE SEQUENCE</scope>
    <source>
        <strain evidence="2">PC9</strain>
    </source>
</reference>
<dbReference type="EMBL" id="JACETU010000004">
    <property type="protein sequence ID" value="KAF7430979.1"/>
    <property type="molecule type" value="Genomic_DNA"/>
</dbReference>
<feature type="region of interest" description="Disordered" evidence="1">
    <location>
        <begin position="96"/>
        <end position="118"/>
    </location>
</feature>
<comment type="caution">
    <text evidence="2">The sequence shown here is derived from an EMBL/GenBank/DDBJ whole genome shotgun (WGS) entry which is preliminary data.</text>
</comment>
<dbReference type="GeneID" id="59376512"/>
<sequence>MAVFNPRILDASLRDVANCLSDHQKADVLLYALENINPEGTIIENAVQSCLQISNLTCTNVAKARVLRAKARLAGGMHFGAQEDLEAALMAEPENEEAKSLLQDRATPEKQSPVNPSTDTGVKFSAEIWRQIVLFLPRRDLKTLLWVPHTLSKIASQLLFRKINLYFSGWSDEDEDDSWHSHNLNKEQESWHSQRSADILTRIILDPSFASLVKTLRIYATKRDRDGTLAFQIGTNFRTRDHGVMTRFSIGMLANALPKLINLKNVHIAASSDGLLPMLRILQNTSPKLRGLSISSPDGLGEIACLEFKHLAQLSYRTTKGNSDITQICQFVSQNRNTLRIISLDASTWPFPSEFLSLRNLTHVNFVGQFPLHSHTIYDLLNDGRQLESLSIGCYLECGLSSQFRELPTALPFLRYFAFRVNRMNRRFSDPDMFPAIADFLRERKQLKTLHLSVPDEHVQRAVGFDASIWGVLPSLVALKSLSITYPIDLSPGLASWLVPRSVLALNLDYEALPMRDPVQFLNQLRIGVPPSLRYIGLSDLTIRSPISAIVEQGFPMVRLIRVGSNYWTVVRNADDTVVELEQWPRRRVLYHVSEWLEWLGCEDARWRDHSEFLA</sequence>
<dbReference type="Proteomes" id="UP000623687">
    <property type="component" value="Unassembled WGS sequence"/>
</dbReference>
<dbReference type="RefSeq" id="XP_036632257.1">
    <property type="nucleotide sequence ID" value="XM_036776238.1"/>
</dbReference>
<evidence type="ECO:0000313" key="3">
    <source>
        <dbReference type="Proteomes" id="UP000623687"/>
    </source>
</evidence>
<dbReference type="VEuPathDB" id="FungiDB:PC9H_006694"/>
<feature type="compositionally biased region" description="Polar residues" evidence="1">
    <location>
        <begin position="109"/>
        <end position="118"/>
    </location>
</feature>
<dbReference type="OrthoDB" id="2685413at2759"/>
<evidence type="ECO:0000313" key="2">
    <source>
        <dbReference type="EMBL" id="KAF7430979.1"/>
    </source>
</evidence>
<accession>A0A8H6ZUL3</accession>
<evidence type="ECO:0000256" key="1">
    <source>
        <dbReference type="SAM" id="MobiDB-lite"/>
    </source>
</evidence>
<keyword evidence="3" id="KW-1185">Reference proteome</keyword>
<dbReference type="SUPFAM" id="SSF52047">
    <property type="entry name" value="RNI-like"/>
    <property type="match status" value="1"/>
</dbReference>
<dbReference type="InterPro" id="IPR032675">
    <property type="entry name" value="LRR_dom_sf"/>
</dbReference>
<name>A0A8H6ZUL3_PLEOS</name>
<gene>
    <name evidence="2" type="ORF">PC9H_006694</name>
</gene>
<proteinExistence type="predicted"/>
<dbReference type="Gene3D" id="3.80.10.10">
    <property type="entry name" value="Ribonuclease Inhibitor"/>
    <property type="match status" value="1"/>
</dbReference>
<protein>
    <submittedName>
        <fullName evidence="2">Uncharacterized protein</fullName>
    </submittedName>
</protein>